<comment type="caution">
    <text evidence="1">The sequence shown here is derived from an EMBL/GenBank/DDBJ whole genome shotgun (WGS) entry which is preliminary data.</text>
</comment>
<gene>
    <name evidence="1" type="ORF">NDU88_000644</name>
</gene>
<name>A0AAV7V6Z5_PLEWA</name>
<dbReference type="GO" id="GO:0007130">
    <property type="term" value="P:synaptonemal complex assembly"/>
    <property type="evidence" value="ECO:0007669"/>
    <property type="project" value="TreeGrafter"/>
</dbReference>
<keyword evidence="2" id="KW-1185">Reference proteome</keyword>
<organism evidence="1 2">
    <name type="scientific">Pleurodeles waltl</name>
    <name type="common">Iberian ribbed newt</name>
    <dbReference type="NCBI Taxonomy" id="8319"/>
    <lineage>
        <taxon>Eukaryota</taxon>
        <taxon>Metazoa</taxon>
        <taxon>Chordata</taxon>
        <taxon>Craniata</taxon>
        <taxon>Vertebrata</taxon>
        <taxon>Euteleostomi</taxon>
        <taxon>Amphibia</taxon>
        <taxon>Batrachia</taxon>
        <taxon>Caudata</taxon>
        <taxon>Salamandroidea</taxon>
        <taxon>Salamandridae</taxon>
        <taxon>Pleurodelinae</taxon>
        <taxon>Pleurodeles</taxon>
    </lineage>
</organism>
<accession>A0AAV7V6Z5</accession>
<evidence type="ECO:0000313" key="1">
    <source>
        <dbReference type="EMBL" id="KAJ1196780.1"/>
    </source>
</evidence>
<sequence>MSEYLRRSKMERISSFTEIKELIQDLVANDTTLDPGEIINKLCSTVTTLDEDLEHSAQVEECAIKLWNWGMTKRIGSVINNEERAKLRHVACKLLCKFEGAELTEATLRRQILMTMKTGKGWVDLGKPSIADEFLQIAVNIIL</sequence>
<reference evidence="1" key="1">
    <citation type="journal article" date="2022" name="bioRxiv">
        <title>Sequencing and chromosome-scale assembly of the giantPleurodeles waltlgenome.</title>
        <authorList>
            <person name="Brown T."/>
            <person name="Elewa A."/>
            <person name="Iarovenko S."/>
            <person name="Subramanian E."/>
            <person name="Araus A.J."/>
            <person name="Petzold A."/>
            <person name="Susuki M."/>
            <person name="Suzuki K.-i.T."/>
            <person name="Hayashi T."/>
            <person name="Toyoda A."/>
            <person name="Oliveira C."/>
            <person name="Osipova E."/>
            <person name="Leigh N.D."/>
            <person name="Simon A."/>
            <person name="Yun M.H."/>
        </authorList>
    </citation>
    <scope>NUCLEOTIDE SEQUENCE</scope>
    <source>
        <strain evidence="1">20211129_DDA</strain>
        <tissue evidence="1">Liver</tissue>
    </source>
</reference>
<dbReference type="PANTHER" id="PTHR47083">
    <property type="entry name" value="TESTIS-EXPRESSED PROTEIN 11"/>
    <property type="match status" value="1"/>
</dbReference>
<dbReference type="GO" id="GO:0000801">
    <property type="term" value="C:central element"/>
    <property type="evidence" value="ECO:0007669"/>
    <property type="project" value="TreeGrafter"/>
</dbReference>
<protein>
    <submittedName>
        <fullName evidence="1">Uncharacterized protein</fullName>
    </submittedName>
</protein>
<dbReference type="AlphaFoldDB" id="A0AAV7V6Z5"/>
<dbReference type="GO" id="GO:0007131">
    <property type="term" value="P:reciprocal meiotic recombination"/>
    <property type="evidence" value="ECO:0007669"/>
    <property type="project" value="TreeGrafter"/>
</dbReference>
<dbReference type="InterPro" id="IPR042861">
    <property type="entry name" value="TEX11"/>
</dbReference>
<dbReference type="EMBL" id="JANPWB010000003">
    <property type="protein sequence ID" value="KAJ1196780.1"/>
    <property type="molecule type" value="Genomic_DNA"/>
</dbReference>
<proteinExistence type="predicted"/>
<dbReference type="PANTHER" id="PTHR47083:SF1">
    <property type="entry name" value="TESTIS-EXPRESSED PROTEIN 11"/>
    <property type="match status" value="1"/>
</dbReference>
<dbReference type="Proteomes" id="UP001066276">
    <property type="component" value="Chromosome 2_1"/>
</dbReference>
<dbReference type="GO" id="GO:0007060">
    <property type="term" value="P:male meiosis chromosome segregation"/>
    <property type="evidence" value="ECO:0007669"/>
    <property type="project" value="TreeGrafter"/>
</dbReference>
<evidence type="ECO:0000313" key="2">
    <source>
        <dbReference type="Proteomes" id="UP001066276"/>
    </source>
</evidence>